<dbReference type="SUPFAM" id="SSF111364">
    <property type="entry name" value="Tsx-like channel"/>
    <property type="match status" value="1"/>
</dbReference>
<evidence type="ECO:0000256" key="1">
    <source>
        <dbReference type="SAM" id="SignalP"/>
    </source>
</evidence>
<organism evidence="2 3">
    <name type="scientific">Variovorax rhizosphaerae</name>
    <dbReference type="NCBI Taxonomy" id="1836200"/>
    <lineage>
        <taxon>Bacteria</taxon>
        <taxon>Pseudomonadati</taxon>
        <taxon>Pseudomonadota</taxon>
        <taxon>Betaproteobacteria</taxon>
        <taxon>Burkholderiales</taxon>
        <taxon>Comamonadaceae</taxon>
        <taxon>Variovorax</taxon>
    </lineage>
</organism>
<keyword evidence="1" id="KW-0732">Signal</keyword>
<keyword evidence="3" id="KW-1185">Reference proteome</keyword>
<sequence>MKFKAASALAALAFASSFAHADFFDWSDTSVGYRYGTQFREPYNKQDIAKNIVNFTHADGFKYGTNYLNIDVLKSDSKDSDATETYIVYRNTLDLAKITGSSFAFGPVRGLGITSGFDWNHKNDPGYASRKQMVVLGPTVMMDVPGFLNIGVLALWESNEPNSIDRRYYYKTHPALSVTWAIPLGDTNLSFEGYLNWIAAKGPDEFGNPTRPETNFDGILWYDAGVPLNWGKNKFRVGLEYQYWRNKFGNPSSVPGSLAKTPQIRAEYHF</sequence>
<gene>
    <name evidence="2" type="ORF">WKW82_13475</name>
</gene>
<dbReference type="EMBL" id="JBBKZT010000005">
    <property type="protein sequence ID" value="MEJ8847664.1"/>
    <property type="molecule type" value="Genomic_DNA"/>
</dbReference>
<dbReference type="Proteomes" id="UP001385892">
    <property type="component" value="Unassembled WGS sequence"/>
</dbReference>
<name>A0ABU8WK15_9BURK</name>
<keyword evidence="2" id="KW-0946">Virion</keyword>
<evidence type="ECO:0000313" key="3">
    <source>
        <dbReference type="Proteomes" id="UP001385892"/>
    </source>
</evidence>
<dbReference type="InterPro" id="IPR036777">
    <property type="entry name" value="Channel_Tsx-like_sf"/>
</dbReference>
<accession>A0ABU8WK15</accession>
<proteinExistence type="predicted"/>
<feature type="chain" id="PRO_5046434747" evidence="1">
    <location>
        <begin position="22"/>
        <end position="270"/>
    </location>
</feature>
<keyword evidence="2" id="KW-0261">Viral envelope protein</keyword>
<dbReference type="RefSeq" id="WP_340342788.1">
    <property type="nucleotide sequence ID" value="NZ_JBBKZT010000005.1"/>
</dbReference>
<protein>
    <submittedName>
        <fullName evidence="2">Outer envelope protein</fullName>
    </submittedName>
</protein>
<evidence type="ECO:0000313" key="2">
    <source>
        <dbReference type="EMBL" id="MEJ8847664.1"/>
    </source>
</evidence>
<comment type="caution">
    <text evidence="2">The sequence shown here is derived from an EMBL/GenBank/DDBJ whole genome shotgun (WGS) entry which is preliminary data.</text>
</comment>
<reference evidence="2 3" key="1">
    <citation type="submission" date="2024-03" db="EMBL/GenBank/DDBJ databases">
        <title>Novel species of the genus Variovorax.</title>
        <authorList>
            <person name="Liu Q."/>
            <person name="Xin Y.-H."/>
        </authorList>
    </citation>
    <scope>NUCLEOTIDE SEQUENCE [LARGE SCALE GENOMIC DNA]</scope>
    <source>
        <strain evidence="2 3">KACC 18900</strain>
    </source>
</reference>
<dbReference type="Gene3D" id="2.40.230.20">
    <property type="entry name" value="Nucleoside-specific channel-forming protein, Tsx-like"/>
    <property type="match status" value="1"/>
</dbReference>
<feature type="signal peptide" evidence="1">
    <location>
        <begin position="1"/>
        <end position="21"/>
    </location>
</feature>